<comment type="function">
    <text evidence="13">Catalyzes the conversion of 4-hydroxy-tetrahydrodipicolinate (HTPA) to tetrahydrodipicolinate.</text>
</comment>
<sequence>MTANKIRVVVVGAKGRMGRETVKAVLNDPELELVGCIDRTLQDVAVSALLGHEANGVKFSTDLSKTLLETNADVMVDFTTPATMKGNIDKAIELGVRPVVGTTGMTPEEIANWNQLCKDRGIGGLIAPNFAIGAILMMRFAQQAARYLPHVEIIEMHHDQKLDAPSGTAIKTLELIALEREAMQQGHPDEQETIAGSRGGDYEGMRVHSVRLPGYVAHQQVIFGGLGQTLTIRHDSINRESFMPGVVMGCKQVMKYEGLVYGLENLLD</sequence>
<evidence type="ECO:0000256" key="7">
    <source>
        <dbReference type="ARBA" id="ARBA00023027"/>
    </source>
</evidence>
<feature type="active site" description="Proton donor/acceptor" evidence="13">
    <location>
        <position position="157"/>
    </location>
</feature>
<dbReference type="CDD" id="cd02274">
    <property type="entry name" value="DHDPR_N"/>
    <property type="match status" value="1"/>
</dbReference>
<evidence type="ECO:0000259" key="14">
    <source>
        <dbReference type="Pfam" id="PF01113"/>
    </source>
</evidence>
<dbReference type="InterPro" id="IPR022663">
    <property type="entry name" value="DapB_C"/>
</dbReference>
<dbReference type="FunFam" id="3.30.360.10:FF:000009">
    <property type="entry name" value="4-hydroxy-tetrahydrodipicolinate reductase"/>
    <property type="match status" value="1"/>
</dbReference>
<dbReference type="GO" id="GO:0016726">
    <property type="term" value="F:oxidoreductase activity, acting on CH or CH2 groups, NAD or NADP as acceptor"/>
    <property type="evidence" value="ECO:0007669"/>
    <property type="project" value="UniProtKB-UniRule"/>
</dbReference>
<dbReference type="NCBIfam" id="TIGR00036">
    <property type="entry name" value="dapB"/>
    <property type="match status" value="1"/>
</dbReference>
<keyword evidence="17" id="KW-1185">Reference proteome</keyword>
<dbReference type="InterPro" id="IPR000846">
    <property type="entry name" value="DapB_N"/>
</dbReference>
<dbReference type="EC" id="1.17.1.8" evidence="10 13"/>
<keyword evidence="4 13" id="KW-0521">NADP</keyword>
<feature type="binding site" evidence="13">
    <location>
        <position position="158"/>
    </location>
    <ligand>
        <name>(S)-2,3,4,5-tetrahydrodipicolinate</name>
        <dbReference type="ChEBI" id="CHEBI:16845"/>
    </ligand>
</feature>
<evidence type="ECO:0000256" key="10">
    <source>
        <dbReference type="ARBA" id="ARBA00038983"/>
    </source>
</evidence>
<dbReference type="PANTHER" id="PTHR20836:SF0">
    <property type="entry name" value="4-HYDROXY-TETRAHYDRODIPICOLINATE REDUCTASE 1, CHLOROPLASTIC-RELATED"/>
    <property type="match status" value="1"/>
</dbReference>
<dbReference type="Pfam" id="PF01113">
    <property type="entry name" value="DapB_N"/>
    <property type="match status" value="1"/>
</dbReference>
<gene>
    <name evidence="13" type="primary">dapB</name>
    <name evidence="16" type="ORF">C7459_10386</name>
</gene>
<evidence type="ECO:0000256" key="9">
    <source>
        <dbReference type="ARBA" id="ARBA00037922"/>
    </source>
</evidence>
<feature type="domain" description="Dihydrodipicolinate reductase N-terminal" evidence="14">
    <location>
        <begin position="6"/>
        <end position="130"/>
    </location>
</feature>
<dbReference type="SUPFAM" id="SSF51735">
    <property type="entry name" value="NAD(P)-binding Rossmann-fold domains"/>
    <property type="match status" value="1"/>
</dbReference>
<dbReference type="GO" id="GO:0009089">
    <property type="term" value="P:lysine biosynthetic process via diaminopimelate"/>
    <property type="evidence" value="ECO:0007669"/>
    <property type="project" value="UniProtKB-UniRule"/>
</dbReference>
<comment type="subcellular location">
    <subcellularLocation>
        <location evidence="13">Cytoplasm</location>
    </subcellularLocation>
</comment>
<keyword evidence="7 13" id="KW-0520">NAD</keyword>
<feature type="binding site" evidence="13">
    <location>
        <begin position="167"/>
        <end position="168"/>
    </location>
    <ligand>
        <name>(S)-2,3,4,5-tetrahydrodipicolinate</name>
        <dbReference type="ChEBI" id="CHEBI:16845"/>
    </ligand>
</feature>
<dbReference type="Proteomes" id="UP000245634">
    <property type="component" value="Unassembled WGS sequence"/>
</dbReference>
<dbReference type="InterPro" id="IPR023940">
    <property type="entry name" value="DHDPR_bac"/>
</dbReference>
<dbReference type="HAMAP" id="MF_00102">
    <property type="entry name" value="DapB"/>
    <property type="match status" value="1"/>
</dbReference>
<dbReference type="RefSeq" id="WP_109686697.1">
    <property type="nucleotide sequence ID" value="NZ_QGGL01000003.1"/>
</dbReference>
<evidence type="ECO:0000256" key="4">
    <source>
        <dbReference type="ARBA" id="ARBA00022857"/>
    </source>
</evidence>
<comment type="pathway">
    <text evidence="9 13">Amino-acid biosynthesis; L-lysine biosynthesis via DAP pathway; (S)-tetrahydrodipicolinate from L-aspartate: step 4/4.</text>
</comment>
<name>A0A316DEE8_9BACL</name>
<dbReference type="Gene3D" id="3.30.360.10">
    <property type="entry name" value="Dihydrodipicolinate Reductase, domain 2"/>
    <property type="match status" value="1"/>
</dbReference>
<dbReference type="GO" id="GO:0008839">
    <property type="term" value="F:4-hydroxy-tetrahydrodipicolinate reductase"/>
    <property type="evidence" value="ECO:0007669"/>
    <property type="project" value="UniProtKB-UniRule"/>
</dbReference>
<keyword evidence="2 13" id="KW-0963">Cytoplasm</keyword>
<dbReference type="Gene3D" id="3.40.50.720">
    <property type="entry name" value="NAD(P)-binding Rossmann-like Domain"/>
    <property type="match status" value="1"/>
</dbReference>
<feature type="binding site" evidence="13">
    <location>
        <begin position="127"/>
        <end position="130"/>
    </location>
    <ligand>
        <name>NAD(+)</name>
        <dbReference type="ChEBI" id="CHEBI:57540"/>
    </ligand>
</feature>
<dbReference type="AlphaFoldDB" id="A0A316DEE8"/>
<comment type="similarity">
    <text evidence="1 13">Belongs to the DapB family.</text>
</comment>
<reference evidence="16 17" key="1">
    <citation type="submission" date="2018-05" db="EMBL/GenBank/DDBJ databases">
        <title>Genomic Encyclopedia of Type Strains, Phase IV (KMG-IV): sequencing the most valuable type-strain genomes for metagenomic binning, comparative biology and taxonomic classification.</title>
        <authorList>
            <person name="Goeker M."/>
        </authorList>
    </citation>
    <scope>NUCLEOTIDE SEQUENCE [LARGE SCALE GENOMIC DNA]</scope>
    <source>
        <strain evidence="16 17">DSM 18773</strain>
    </source>
</reference>
<comment type="catalytic activity">
    <reaction evidence="11 13">
        <text>(S)-2,3,4,5-tetrahydrodipicolinate + NADP(+) + H2O = (2S,4S)-4-hydroxy-2,3,4,5-tetrahydrodipicolinate + NADPH + H(+)</text>
        <dbReference type="Rhea" id="RHEA:35331"/>
        <dbReference type="ChEBI" id="CHEBI:15377"/>
        <dbReference type="ChEBI" id="CHEBI:15378"/>
        <dbReference type="ChEBI" id="CHEBI:16845"/>
        <dbReference type="ChEBI" id="CHEBI:57783"/>
        <dbReference type="ChEBI" id="CHEBI:58349"/>
        <dbReference type="ChEBI" id="CHEBI:67139"/>
        <dbReference type="EC" id="1.17.1.8"/>
    </reaction>
</comment>
<evidence type="ECO:0000313" key="16">
    <source>
        <dbReference type="EMBL" id="PWK15549.1"/>
    </source>
</evidence>
<evidence type="ECO:0000256" key="1">
    <source>
        <dbReference type="ARBA" id="ARBA00006642"/>
    </source>
</evidence>
<keyword evidence="8 13" id="KW-0457">Lysine biosynthesis</keyword>
<dbReference type="UniPathway" id="UPA00034">
    <property type="reaction ID" value="UER00018"/>
</dbReference>
<evidence type="ECO:0000313" key="17">
    <source>
        <dbReference type="Proteomes" id="UP000245634"/>
    </source>
</evidence>
<comment type="caution">
    <text evidence="13">Lacks conserved residue(s) required for the propagation of feature annotation.</text>
</comment>
<organism evidence="16 17">
    <name type="scientific">Tumebacillus permanentifrigoris</name>
    <dbReference type="NCBI Taxonomy" id="378543"/>
    <lineage>
        <taxon>Bacteria</taxon>
        <taxon>Bacillati</taxon>
        <taxon>Bacillota</taxon>
        <taxon>Bacilli</taxon>
        <taxon>Bacillales</taxon>
        <taxon>Alicyclobacillaceae</taxon>
        <taxon>Tumebacillus</taxon>
    </lineage>
</organism>
<dbReference type="SUPFAM" id="SSF55347">
    <property type="entry name" value="Glyceraldehyde-3-phosphate dehydrogenase-like, C-terminal domain"/>
    <property type="match status" value="1"/>
</dbReference>
<evidence type="ECO:0000256" key="8">
    <source>
        <dbReference type="ARBA" id="ARBA00023154"/>
    </source>
</evidence>
<evidence type="ECO:0000256" key="5">
    <source>
        <dbReference type="ARBA" id="ARBA00022915"/>
    </source>
</evidence>
<feature type="active site" description="Proton donor" evidence="13">
    <location>
        <position position="161"/>
    </location>
</feature>
<dbReference type="GO" id="GO:0019877">
    <property type="term" value="P:diaminopimelate biosynthetic process"/>
    <property type="evidence" value="ECO:0007669"/>
    <property type="project" value="UniProtKB-UniRule"/>
</dbReference>
<dbReference type="PANTHER" id="PTHR20836">
    <property type="entry name" value="DIHYDRODIPICOLINATE REDUCTASE"/>
    <property type="match status" value="1"/>
</dbReference>
<evidence type="ECO:0000256" key="11">
    <source>
        <dbReference type="ARBA" id="ARBA00049080"/>
    </source>
</evidence>
<protein>
    <recommendedName>
        <fullName evidence="10 13">4-hydroxy-tetrahydrodipicolinate reductase</fullName>
        <shortName evidence="13">HTPA reductase</shortName>
        <ecNumber evidence="10 13">1.17.1.8</ecNumber>
    </recommendedName>
</protein>
<evidence type="ECO:0000256" key="6">
    <source>
        <dbReference type="ARBA" id="ARBA00023002"/>
    </source>
</evidence>
<keyword evidence="3 13" id="KW-0028">Amino-acid biosynthesis</keyword>
<comment type="caution">
    <text evidence="13">Was originally thought to be a dihydrodipicolinate reductase (DHDPR), catalyzing the conversion of dihydrodipicolinate to tetrahydrodipicolinate. However, it was shown in E.coli that the substrate of the enzymatic reaction is not dihydrodipicolinate (DHDP) but in fact (2S,4S)-4-hydroxy-2,3,4,5-tetrahydrodipicolinic acid (HTPA), the product released by the DapA-catalyzed reaction.</text>
</comment>
<evidence type="ECO:0000256" key="13">
    <source>
        <dbReference type="HAMAP-Rule" id="MF_00102"/>
    </source>
</evidence>
<keyword evidence="6 13" id="KW-0560">Oxidoreductase</keyword>
<keyword evidence="5 13" id="KW-0220">Diaminopimelate biosynthesis</keyword>
<dbReference type="InterPro" id="IPR036291">
    <property type="entry name" value="NAD(P)-bd_dom_sf"/>
</dbReference>
<feature type="binding site" evidence="13">
    <location>
        <begin position="12"/>
        <end position="17"/>
    </location>
    <ligand>
        <name>NAD(+)</name>
        <dbReference type="ChEBI" id="CHEBI:57540"/>
    </ligand>
</feature>
<comment type="caution">
    <text evidence="16">The sequence shown here is derived from an EMBL/GenBank/DDBJ whole genome shotgun (WGS) entry which is preliminary data.</text>
</comment>
<feature type="domain" description="Dihydrodipicolinate reductase C-terminal" evidence="15">
    <location>
        <begin position="133"/>
        <end position="267"/>
    </location>
</feature>
<comment type="subunit">
    <text evidence="13">Homotetramer.</text>
</comment>
<dbReference type="InterPro" id="IPR022664">
    <property type="entry name" value="DapB_N_CS"/>
</dbReference>
<dbReference type="GO" id="GO:0005829">
    <property type="term" value="C:cytosol"/>
    <property type="evidence" value="ECO:0007669"/>
    <property type="project" value="TreeGrafter"/>
</dbReference>
<feature type="binding site" evidence="13">
    <location>
        <begin position="101"/>
        <end position="103"/>
    </location>
    <ligand>
        <name>NAD(+)</name>
        <dbReference type="ChEBI" id="CHEBI:57540"/>
    </ligand>
</feature>
<dbReference type="OrthoDB" id="9790352at2"/>
<dbReference type="GO" id="GO:0051287">
    <property type="term" value="F:NAD binding"/>
    <property type="evidence" value="ECO:0007669"/>
    <property type="project" value="UniProtKB-UniRule"/>
</dbReference>
<evidence type="ECO:0000256" key="2">
    <source>
        <dbReference type="ARBA" id="ARBA00022490"/>
    </source>
</evidence>
<evidence type="ECO:0000256" key="12">
    <source>
        <dbReference type="ARBA" id="ARBA00049396"/>
    </source>
</evidence>
<evidence type="ECO:0000259" key="15">
    <source>
        <dbReference type="Pfam" id="PF05173"/>
    </source>
</evidence>
<accession>A0A316DEE8</accession>
<dbReference type="Pfam" id="PF05173">
    <property type="entry name" value="DapB_C"/>
    <property type="match status" value="1"/>
</dbReference>
<dbReference type="EMBL" id="QGGL01000003">
    <property type="protein sequence ID" value="PWK15549.1"/>
    <property type="molecule type" value="Genomic_DNA"/>
</dbReference>
<evidence type="ECO:0000256" key="3">
    <source>
        <dbReference type="ARBA" id="ARBA00022605"/>
    </source>
</evidence>
<comment type="catalytic activity">
    <reaction evidence="12 13">
        <text>(S)-2,3,4,5-tetrahydrodipicolinate + NAD(+) + H2O = (2S,4S)-4-hydroxy-2,3,4,5-tetrahydrodipicolinate + NADH + H(+)</text>
        <dbReference type="Rhea" id="RHEA:35323"/>
        <dbReference type="ChEBI" id="CHEBI:15377"/>
        <dbReference type="ChEBI" id="CHEBI:15378"/>
        <dbReference type="ChEBI" id="CHEBI:16845"/>
        <dbReference type="ChEBI" id="CHEBI:57540"/>
        <dbReference type="ChEBI" id="CHEBI:57945"/>
        <dbReference type="ChEBI" id="CHEBI:67139"/>
        <dbReference type="EC" id="1.17.1.8"/>
    </reaction>
</comment>
<dbReference type="PROSITE" id="PS01298">
    <property type="entry name" value="DAPB"/>
    <property type="match status" value="1"/>
</dbReference>
<dbReference type="PIRSF" id="PIRSF000161">
    <property type="entry name" value="DHPR"/>
    <property type="match status" value="1"/>
</dbReference>
<dbReference type="GO" id="GO:0050661">
    <property type="term" value="F:NADP binding"/>
    <property type="evidence" value="ECO:0007669"/>
    <property type="project" value="UniProtKB-UniRule"/>
</dbReference>
<proteinExistence type="inferred from homology"/>